<dbReference type="EMBL" id="FCQH01000011">
    <property type="protein sequence ID" value="CVL00606.1"/>
    <property type="molecule type" value="Genomic_DNA"/>
</dbReference>
<organism evidence="1 2">
    <name type="scientific">Fusarium mangiferae</name>
    <name type="common">Mango malformation disease fungus</name>
    <dbReference type="NCBI Taxonomy" id="192010"/>
    <lineage>
        <taxon>Eukaryota</taxon>
        <taxon>Fungi</taxon>
        <taxon>Dikarya</taxon>
        <taxon>Ascomycota</taxon>
        <taxon>Pezizomycotina</taxon>
        <taxon>Sordariomycetes</taxon>
        <taxon>Hypocreomycetidae</taxon>
        <taxon>Hypocreales</taxon>
        <taxon>Nectriaceae</taxon>
        <taxon>Fusarium</taxon>
        <taxon>Fusarium fujikuroi species complex</taxon>
    </lineage>
</organism>
<gene>
    <name evidence="1" type="ORF">FMAN_09989</name>
</gene>
<dbReference type="VEuPathDB" id="FungiDB:FMAN_09989"/>
<dbReference type="PANTHER" id="PTHR14187:SF5">
    <property type="entry name" value="HEAT SHOCK 70 KDA PROTEIN 12A"/>
    <property type="match status" value="1"/>
</dbReference>
<dbReference type="PANTHER" id="PTHR14187">
    <property type="entry name" value="ALPHA KINASE/ELONGATION FACTOR 2 KINASE"/>
    <property type="match status" value="1"/>
</dbReference>
<reference evidence="2" key="1">
    <citation type="journal article" date="2016" name="Genome Biol. Evol.">
        <title>Comparative 'omics' of the Fusarium fujikuroi species complex highlights differences in genetic potential and metabolite synthesis.</title>
        <authorList>
            <person name="Niehaus E.-M."/>
            <person name="Muensterkoetter M."/>
            <person name="Proctor R.H."/>
            <person name="Brown D.W."/>
            <person name="Sharon A."/>
            <person name="Idan Y."/>
            <person name="Oren-Young L."/>
            <person name="Sieber C.M."/>
            <person name="Novak O."/>
            <person name="Pencik A."/>
            <person name="Tarkowska D."/>
            <person name="Hromadova K."/>
            <person name="Freeman S."/>
            <person name="Maymon M."/>
            <person name="Elazar M."/>
            <person name="Youssef S.A."/>
            <person name="El-Shabrawy E.S.M."/>
            <person name="Shalaby A.B.A."/>
            <person name="Houterman P."/>
            <person name="Brock N.L."/>
            <person name="Burkhardt I."/>
            <person name="Tsavkelova E.A."/>
            <person name="Dickschat J.S."/>
            <person name="Galuszka P."/>
            <person name="Gueldener U."/>
            <person name="Tudzynski B."/>
        </authorList>
    </citation>
    <scope>NUCLEOTIDE SEQUENCE [LARGE SCALE GENOMIC DNA]</scope>
    <source>
        <strain evidence="2">MRC7560</strain>
    </source>
</reference>
<dbReference type="AlphaFoldDB" id="A0A1L7U0I3"/>
<dbReference type="CDD" id="cd10170">
    <property type="entry name" value="ASKHA_NBD_HSP70"/>
    <property type="match status" value="1"/>
</dbReference>
<protein>
    <recommendedName>
        <fullName evidence="3">Hsp70 protein</fullName>
    </recommendedName>
</protein>
<accession>A0A1L7U0I3</accession>
<evidence type="ECO:0000313" key="1">
    <source>
        <dbReference type="EMBL" id="CVL00606.1"/>
    </source>
</evidence>
<dbReference type="Gene3D" id="3.90.640.10">
    <property type="entry name" value="Actin, Chain A, domain 4"/>
    <property type="match status" value="1"/>
</dbReference>
<evidence type="ECO:0008006" key="3">
    <source>
        <dbReference type="Google" id="ProtNLM"/>
    </source>
</evidence>
<dbReference type="GeneID" id="65089246"/>
<keyword evidence="2" id="KW-1185">Reference proteome</keyword>
<dbReference type="SUPFAM" id="SSF53067">
    <property type="entry name" value="Actin-like ATPase domain"/>
    <property type="match status" value="2"/>
</dbReference>
<dbReference type="Proteomes" id="UP000184255">
    <property type="component" value="Unassembled WGS sequence"/>
</dbReference>
<dbReference type="InterPro" id="IPR043129">
    <property type="entry name" value="ATPase_NBD"/>
</dbReference>
<evidence type="ECO:0000313" key="2">
    <source>
        <dbReference type="Proteomes" id="UP000184255"/>
    </source>
</evidence>
<dbReference type="RefSeq" id="XP_041686475.1">
    <property type="nucleotide sequence ID" value="XM_041820613.1"/>
</dbReference>
<sequence>MDSSSGSRTRVIVALDFGTTFSGISYALLTNNGAKSFSWRSDGGWLQKTPTRIELSKTTIEWFKLSLLHRDDLPSDVRNSRKFEELTKAREAINVTAINATARYLGEIWKVFLGELQKDIRHPDIQVSVTVPVLWPLYARQAMEEALNRAGILNENVVLAPKFLIEPEAAALAFFSNAHYFDTNISKLKPGETVMVCDCGGGTVDTAAYKIRSIHPFRVDEIRTGQCIFAGACLLDDGFMKLLKEKVETIISPQAFKALTDKDLYYITSDRWETLIRRRFGDNFPTQKIYLPFKWAASRQRRMPIGQGDDVTFTHDDLASIFDPIVGKITQLIEEEMLGISANLSKDVSYLVVAGGFGQNAYLRQKVAETVARVSPTTTILDYPKREGWNAVSMGAVTKVLQEQAFQQPALVTSRIVRAGWGVRASHGNSIIWLVKENESLDATQPNLRNIPAEALSAEYHTGGDVFGIRVCRTDPRKNGGQGYRNVCQLRWKPDTDADLKAPLQIDLIWDGSEMEFSLYCGGVQQSSVDIEYCWNI</sequence>
<name>A0A1L7U0I3_FUSMA</name>
<proteinExistence type="predicted"/>
<dbReference type="Gene3D" id="3.30.420.40">
    <property type="match status" value="2"/>
</dbReference>
<comment type="caution">
    <text evidence="1">The sequence shown here is derived from an EMBL/GenBank/DDBJ whole genome shotgun (WGS) entry which is preliminary data.</text>
</comment>